<feature type="transmembrane region" description="Helical" evidence="2">
    <location>
        <begin position="104"/>
        <end position="123"/>
    </location>
</feature>
<accession>A0A8T0MH78</accession>
<feature type="region of interest" description="Disordered" evidence="1">
    <location>
        <begin position="1"/>
        <end position="99"/>
    </location>
</feature>
<proteinExistence type="predicted"/>
<name>A0A8T0MH78_PANVG</name>
<comment type="caution">
    <text evidence="3">The sequence shown here is derived from an EMBL/GenBank/DDBJ whole genome shotgun (WGS) entry which is preliminary data.</text>
</comment>
<reference evidence="3" key="1">
    <citation type="submission" date="2020-05" db="EMBL/GenBank/DDBJ databases">
        <title>WGS assembly of Panicum virgatum.</title>
        <authorList>
            <person name="Lovell J.T."/>
            <person name="Jenkins J."/>
            <person name="Shu S."/>
            <person name="Juenger T.E."/>
            <person name="Schmutz J."/>
        </authorList>
    </citation>
    <scope>NUCLEOTIDE SEQUENCE</scope>
    <source>
        <strain evidence="3">AP13</strain>
    </source>
</reference>
<evidence type="ECO:0000313" key="3">
    <source>
        <dbReference type="EMBL" id="KAG2534336.1"/>
    </source>
</evidence>
<dbReference type="Proteomes" id="UP000823388">
    <property type="component" value="Chromosome 9N"/>
</dbReference>
<evidence type="ECO:0000256" key="2">
    <source>
        <dbReference type="SAM" id="Phobius"/>
    </source>
</evidence>
<keyword evidence="2" id="KW-0472">Membrane</keyword>
<dbReference type="EMBL" id="CM029054">
    <property type="protein sequence ID" value="KAG2534336.1"/>
    <property type="molecule type" value="Genomic_DNA"/>
</dbReference>
<sequence length="227" mass="24292">MGEITRRPAPARAPHPHPRALLPSLPRAPRSAGSSPASSPLPVFPSTSSRRTGPAQIPSPSPPTPRALATNPNPSSPPARRRPGPPSARSVRGKAHRPRPCSGPVLLGLVWFALAAAGGWPGLRLLLALHWSTARRVLALLDFSGCGGFWGSSRGFDESSRCGSKVLVGVRFRYHSRAPARQLLSVVRLAWCTGPSFLNFWGFSVYALAFMVGGLRVYSILVRLCTI</sequence>
<keyword evidence="4" id="KW-1185">Reference proteome</keyword>
<evidence type="ECO:0000313" key="4">
    <source>
        <dbReference type="Proteomes" id="UP000823388"/>
    </source>
</evidence>
<organism evidence="3 4">
    <name type="scientific">Panicum virgatum</name>
    <name type="common">Blackwell switchgrass</name>
    <dbReference type="NCBI Taxonomy" id="38727"/>
    <lineage>
        <taxon>Eukaryota</taxon>
        <taxon>Viridiplantae</taxon>
        <taxon>Streptophyta</taxon>
        <taxon>Embryophyta</taxon>
        <taxon>Tracheophyta</taxon>
        <taxon>Spermatophyta</taxon>
        <taxon>Magnoliopsida</taxon>
        <taxon>Liliopsida</taxon>
        <taxon>Poales</taxon>
        <taxon>Poaceae</taxon>
        <taxon>PACMAD clade</taxon>
        <taxon>Panicoideae</taxon>
        <taxon>Panicodae</taxon>
        <taxon>Paniceae</taxon>
        <taxon>Panicinae</taxon>
        <taxon>Panicum</taxon>
        <taxon>Panicum sect. Hiantes</taxon>
    </lineage>
</organism>
<dbReference type="AlphaFoldDB" id="A0A8T0MH78"/>
<protein>
    <submittedName>
        <fullName evidence="3">Uncharacterized protein</fullName>
    </submittedName>
</protein>
<feature type="compositionally biased region" description="Low complexity" evidence="1">
    <location>
        <begin position="19"/>
        <end position="41"/>
    </location>
</feature>
<keyword evidence="2" id="KW-1133">Transmembrane helix</keyword>
<evidence type="ECO:0000256" key="1">
    <source>
        <dbReference type="SAM" id="MobiDB-lite"/>
    </source>
</evidence>
<gene>
    <name evidence="3" type="ORF">PVAP13_9NG061538</name>
</gene>
<feature type="transmembrane region" description="Helical" evidence="2">
    <location>
        <begin position="200"/>
        <end position="221"/>
    </location>
</feature>
<keyword evidence="2" id="KW-0812">Transmembrane</keyword>